<organism evidence="1 2">
    <name type="scientific">Undibacterium hunanense</name>
    <dbReference type="NCBI Taxonomy" id="2762292"/>
    <lineage>
        <taxon>Bacteria</taxon>
        <taxon>Pseudomonadati</taxon>
        <taxon>Pseudomonadota</taxon>
        <taxon>Betaproteobacteria</taxon>
        <taxon>Burkholderiales</taxon>
        <taxon>Oxalobacteraceae</taxon>
        <taxon>Undibacterium</taxon>
    </lineage>
</organism>
<reference evidence="1 2" key="1">
    <citation type="submission" date="2020-08" db="EMBL/GenBank/DDBJ databases">
        <title>Novel species isolated from subtropical streams in China.</title>
        <authorList>
            <person name="Lu H."/>
        </authorList>
    </citation>
    <scope>NUCLEOTIDE SEQUENCE [LARGE SCALE GENOMIC DNA]</scope>
    <source>
        <strain evidence="1 2">CY18W</strain>
    </source>
</reference>
<name>A0ABR6ZV04_9BURK</name>
<evidence type="ECO:0000313" key="2">
    <source>
        <dbReference type="Proteomes" id="UP000650424"/>
    </source>
</evidence>
<protein>
    <submittedName>
        <fullName evidence="1">Uncharacterized protein</fullName>
    </submittedName>
</protein>
<sequence length="77" mass="8805">MPTAGLFSTCFRHLSSLPKLVELDTLSSLLYLKKNGVFSHDPCHERWQAKSRMQEMMQSDAGRQQNGLLLTLHDEVM</sequence>
<dbReference type="EMBL" id="JACOGF010000011">
    <property type="protein sequence ID" value="MBC3919701.1"/>
    <property type="molecule type" value="Genomic_DNA"/>
</dbReference>
<accession>A0ABR6ZV04</accession>
<comment type="caution">
    <text evidence="1">The sequence shown here is derived from an EMBL/GenBank/DDBJ whole genome shotgun (WGS) entry which is preliminary data.</text>
</comment>
<dbReference type="Proteomes" id="UP000650424">
    <property type="component" value="Unassembled WGS sequence"/>
</dbReference>
<gene>
    <name evidence="1" type="ORF">H8L32_19650</name>
</gene>
<proteinExistence type="predicted"/>
<evidence type="ECO:0000313" key="1">
    <source>
        <dbReference type="EMBL" id="MBC3919701.1"/>
    </source>
</evidence>
<keyword evidence="2" id="KW-1185">Reference proteome</keyword>